<evidence type="ECO:0000313" key="4">
    <source>
        <dbReference type="Proteomes" id="UP000434582"/>
    </source>
</evidence>
<feature type="signal peptide" evidence="2">
    <location>
        <begin position="1"/>
        <end position="25"/>
    </location>
</feature>
<keyword evidence="1" id="KW-0812">Transmembrane</keyword>
<evidence type="ECO:0000256" key="2">
    <source>
        <dbReference type="SAM" id="SignalP"/>
    </source>
</evidence>
<keyword evidence="4" id="KW-1185">Reference proteome</keyword>
<dbReference type="EMBL" id="WIVE01000018">
    <property type="protein sequence ID" value="MQX36414.1"/>
    <property type="molecule type" value="Genomic_DNA"/>
</dbReference>
<dbReference type="RefSeq" id="WP_153342895.1">
    <property type="nucleotide sequence ID" value="NZ_WIVE01000018.1"/>
</dbReference>
<comment type="caution">
    <text evidence="3">The sequence shown here is derived from an EMBL/GenBank/DDBJ whole genome shotgun (WGS) entry which is preliminary data.</text>
</comment>
<dbReference type="AlphaFoldDB" id="A0A7X2D2M0"/>
<reference evidence="3 4" key="1">
    <citation type="submission" date="2019-10" db="EMBL/GenBank/DDBJ databases">
        <title>Draft whole-genome sequence of the purple nonsulfur photosynthetic bacterium Roseospira navarrensis DSM 15114.</title>
        <authorList>
            <person name="Kyndt J.A."/>
            <person name="Meyer T.E."/>
        </authorList>
    </citation>
    <scope>NUCLEOTIDE SEQUENCE [LARGE SCALE GENOMIC DNA]</scope>
    <source>
        <strain evidence="3 4">DSM 15114</strain>
    </source>
</reference>
<evidence type="ECO:0000313" key="3">
    <source>
        <dbReference type="EMBL" id="MQX36414.1"/>
    </source>
</evidence>
<evidence type="ECO:0008006" key="5">
    <source>
        <dbReference type="Google" id="ProtNLM"/>
    </source>
</evidence>
<keyword evidence="1" id="KW-1133">Transmembrane helix</keyword>
<evidence type="ECO:0000256" key="1">
    <source>
        <dbReference type="SAM" id="Phobius"/>
    </source>
</evidence>
<gene>
    <name evidence="3" type="ORF">GHC57_07770</name>
</gene>
<keyword evidence="1" id="KW-0472">Membrane</keyword>
<keyword evidence="2" id="KW-0732">Signal</keyword>
<dbReference type="Proteomes" id="UP000434582">
    <property type="component" value="Unassembled WGS sequence"/>
</dbReference>
<feature type="chain" id="PRO_5030946533" description="VPLPA-CTERM sorting domain-containing protein" evidence="2">
    <location>
        <begin position="26"/>
        <end position="207"/>
    </location>
</feature>
<accession>A0A7X2D2M0</accession>
<feature type="transmembrane region" description="Helical" evidence="1">
    <location>
        <begin position="180"/>
        <end position="198"/>
    </location>
</feature>
<organism evidence="3 4">
    <name type="scientific">Roseospira navarrensis</name>
    <dbReference type="NCBI Taxonomy" id="140058"/>
    <lineage>
        <taxon>Bacteria</taxon>
        <taxon>Pseudomonadati</taxon>
        <taxon>Pseudomonadota</taxon>
        <taxon>Alphaproteobacteria</taxon>
        <taxon>Rhodospirillales</taxon>
        <taxon>Rhodospirillaceae</taxon>
        <taxon>Roseospira</taxon>
    </lineage>
</organism>
<proteinExistence type="predicted"/>
<name>A0A7X2D2M0_9PROT</name>
<sequence>MTFKTVAAALVGASVMVGAAGAAQAAFVSPTSVTWENNGSVTDANRTNTNNVMVQDGKFLSLGVGGWAVFDFGYERAASANDGVVVETTFNCVTANDGNCTYSEEADVYVATSWDGSYAAGTPLTGATWTKIASIPNGLAQGGFSFTIPEAFRYIALLDTSTKQVDGFDVDYIAVTPLPAAAWFMLTALGGLVGGRWLRKGRAAQAA</sequence>
<dbReference type="OrthoDB" id="7867859at2"/>
<protein>
    <recommendedName>
        <fullName evidence="5">VPLPA-CTERM sorting domain-containing protein</fullName>
    </recommendedName>
</protein>